<dbReference type="OrthoDB" id="2013972at2759"/>
<reference evidence="1 2" key="1">
    <citation type="submission" date="2017-03" db="EMBL/GenBank/DDBJ databases">
        <title>Genomes of endolithic fungi from Antarctica.</title>
        <authorList>
            <person name="Coleine C."/>
            <person name="Masonjones S."/>
            <person name="Stajich J.E."/>
        </authorList>
    </citation>
    <scope>NUCLEOTIDE SEQUENCE [LARGE SCALE GENOMIC DNA]</scope>
    <source>
        <strain evidence="1 2">CCFEE 6314</strain>
    </source>
</reference>
<evidence type="ECO:0000313" key="2">
    <source>
        <dbReference type="Proteomes" id="UP000288859"/>
    </source>
</evidence>
<dbReference type="EMBL" id="NAJM01000012">
    <property type="protein sequence ID" value="RVX72424.1"/>
    <property type="molecule type" value="Genomic_DNA"/>
</dbReference>
<dbReference type="VEuPathDB" id="FungiDB:PV10_07536"/>
<name>A0A438N9X1_EXOME</name>
<gene>
    <name evidence="1" type="ORF">B0A52_03612</name>
</gene>
<accession>A0A438N9X1</accession>
<dbReference type="AlphaFoldDB" id="A0A438N9X1"/>
<proteinExistence type="predicted"/>
<organism evidence="1 2">
    <name type="scientific">Exophiala mesophila</name>
    <name type="common">Black yeast-like fungus</name>
    <dbReference type="NCBI Taxonomy" id="212818"/>
    <lineage>
        <taxon>Eukaryota</taxon>
        <taxon>Fungi</taxon>
        <taxon>Dikarya</taxon>
        <taxon>Ascomycota</taxon>
        <taxon>Pezizomycotina</taxon>
        <taxon>Eurotiomycetes</taxon>
        <taxon>Chaetothyriomycetidae</taxon>
        <taxon>Chaetothyriales</taxon>
        <taxon>Herpotrichiellaceae</taxon>
        <taxon>Exophiala</taxon>
    </lineage>
</organism>
<dbReference type="Proteomes" id="UP000288859">
    <property type="component" value="Unassembled WGS sequence"/>
</dbReference>
<evidence type="ECO:0000313" key="1">
    <source>
        <dbReference type="EMBL" id="RVX72424.1"/>
    </source>
</evidence>
<protein>
    <submittedName>
        <fullName evidence="1">Uncharacterized protein</fullName>
    </submittedName>
</protein>
<sequence length="781" mass="88731">MTRGIGAAGAIQFSARTRPANFVWISDELLACTFARFCQRRHGSCVPGPLEARRRAAKRKNTSLASQSWSPVSLDPGQHVSWWQSDKDVKNVESKTSKWLSWLLETQPSPSAPHAQSAKENTVLWDSLDNDWLAGILSQYSTFHDIQEALQQRRVSAEQRPKLCQQVLGHLLKHENWAPEVAQLLLDPEFHPPGSSLHLEVFSQLDKLPLSENSWLRIRNSLCEATRLGIVPVDDVRKIIESSCGRSLRLADSEARIPLEANEIGILPELVKAIYASSILSLEDIGISFILDSLPPWAEQKDASTYSRYAVDEILHMKADSPQAEATTIFSTARFLSTLNSKVLALTLFQVTEQLCLVGSKKGLSGMTHLTNWRTTISKLGQPTKNELLEAGHFSTMLSHLADEKGIRGLLMTMWTCISLANSDEELNAFLDEADVMRVIQEEMAATNGVETNDPFGRYTLELSKLPLPNKGFLLEKVLPFIHGRSPAAASDPYLEMLIRALVDRRYVILSDRDHFHSICRNYPYALVDFAESINPHLHLFKALSRKWLYKDDRASGVILKLLRHNHALKLALSQLSLDPDHVPFRIAWLRDKTHSIDQLPDPHEALEFIKHLVVSFAMTEIDTPSTRDNHLNWLYLFLHRYRCPVPPILVQGLWYTGLVRTGRSEFPSATMDRVLYRVSQVEGPDVARQLEFDPAFRAQYQRDFEAYALQDDPDFLAKHHPEVDYIDDLYWAQGSHWMEDKSSLLDFQPVWSSREYNELPDTSTPLPFPRLRLIHGALFT</sequence>
<comment type="caution">
    <text evidence="1">The sequence shown here is derived from an EMBL/GenBank/DDBJ whole genome shotgun (WGS) entry which is preliminary data.</text>
</comment>